<feature type="region of interest" description="Disordered" evidence="12">
    <location>
        <begin position="1417"/>
        <end position="1437"/>
    </location>
</feature>
<keyword evidence="5" id="KW-0813">Transport</keyword>
<evidence type="ECO:0000256" key="6">
    <source>
        <dbReference type="ARBA" id="ARBA00022824"/>
    </source>
</evidence>
<keyword evidence="6" id="KW-0256">Endoplasmic reticulum</keyword>
<evidence type="ECO:0000256" key="5">
    <source>
        <dbReference type="ARBA" id="ARBA00022448"/>
    </source>
</evidence>
<dbReference type="GO" id="GO:0005789">
    <property type="term" value="C:endoplasmic reticulum membrane"/>
    <property type="evidence" value="ECO:0007669"/>
    <property type="project" value="UniProtKB-SubCell"/>
</dbReference>
<evidence type="ECO:0000313" key="13">
    <source>
        <dbReference type="EMBL" id="AWV66670.1"/>
    </source>
</evidence>
<dbReference type="InterPro" id="IPR026849">
    <property type="entry name" value="ATG2"/>
</dbReference>
<dbReference type="GO" id="GO:0061709">
    <property type="term" value="P:reticulophagy"/>
    <property type="evidence" value="ECO:0007669"/>
    <property type="project" value="TreeGrafter"/>
</dbReference>
<keyword evidence="8" id="KW-0445">Lipid transport</keyword>
<dbReference type="Pfam" id="PF13329">
    <property type="entry name" value="ATG2_CAD"/>
    <property type="match status" value="2"/>
</dbReference>
<name>A0A2Z4EUL0_BRAPC</name>
<keyword evidence="7" id="KW-0072">Autophagy</keyword>
<keyword evidence="9" id="KW-0472">Membrane</keyword>
<evidence type="ECO:0000256" key="10">
    <source>
        <dbReference type="ARBA" id="ARBA00024479"/>
    </source>
</evidence>
<evidence type="ECO:0000256" key="4">
    <source>
        <dbReference type="ARBA" id="ARBA00018070"/>
    </source>
</evidence>
<dbReference type="GO" id="GO:0034045">
    <property type="term" value="C:phagophore assembly site membrane"/>
    <property type="evidence" value="ECO:0007669"/>
    <property type="project" value="UniProtKB-SubCell"/>
</dbReference>
<dbReference type="EMBL" id="MH231863">
    <property type="protein sequence ID" value="AWV66670.1"/>
    <property type="molecule type" value="mRNA"/>
</dbReference>
<evidence type="ECO:0000256" key="9">
    <source>
        <dbReference type="ARBA" id="ARBA00023136"/>
    </source>
</evidence>
<evidence type="ECO:0000256" key="11">
    <source>
        <dbReference type="ARBA" id="ARBA00024615"/>
    </source>
</evidence>
<sequence length="2056" mass="230918">MTWQIPWPEFLKKRLCRYLLQHYLGHFFKEKISLEQLSIDIYNGTGCVKDLHLDCDALNEQLDASLASASPIHIVSGFVGYISVSIPWHDLFSDSCKLLVKNVQVTIRTKHSADVAQPAAHFADSMANSMFSSVIIDSLMNTSMHIAQECLGENKLDESKAPLLGLEAFASTIDSILSRIQISLEQIQIRVEHLDKAKVDLSKSSAPVFSQEWSASGIALELRIKSVKYFDEESASGQDSLPARNTTKNFCVQGLTCYFDEFMVRDDLAECRSEPSVSGSEDECPPFNFDLDPNYYLYTSPVILVTFAGVQSLKLTVNNMRPTDLMLEAASPGNQVAAQQRPFLQVSAQFGAIKCLLCPKQIHLLTDMVNKIVEYMDSVQRMKQEVRMDVMKKKIGVKNPVRGQTTSELTTDYSTLISSTDSDNFKSIYQAGGSDATSESAMFYSMMGDSKPASATPADHHHHQSFSNQLKESIEQLQNDPIKLTSNHNLFQTFKVTLRQLSLTVLHRDPPPTPKAPRLIVQRIKPVSDFYFGWSSTIEAHSDIRPECVQYHQACAFNDHFLLVLKPITISLTQKINERTKAQHYSLNDLALSIGYAHLNEYLTTKPVGAVHSFRSSDALDLSRSAQITELVHFSCVPIEQACVKAHVTVYEPSEPSQVSHDLLARSFDNISVSINQSLTVELDISILDRLFYILNDTGKMRSSGDVTVKSGPGQRMRNVEVKCEQCVKVGVRFPIADLSRMYQTNIVHSDKATAHPFRMKSMVEFRNLREQILTVHLFDVGLETVQNRKAEESDVVMRVSASQVNAYYQFSREERPIHFGLVERCGTEQPHCVVAHIKVPLHVQPTSERLEAKEERDTMQYEHGINVSRAMNENESDGDEQDEVKCGPFSSTYTVISSEKNRRIVNAGTKAEMDAFANHSMQNSHVTISLDIARVKLLITDQYFLNDIYNCVLNDLLMFVPSVLAPIESSMYQFDSANKCFVAPSLSQLIEADMDTDFFASNSINLHGDLADEHSFHQCPPATLSQHHTLTDTDTDNEHNACLHTKPRANKAAKNMLCVRVKVHACHLKCMVVGAKVSDGIKHGEFDVKADNFQMCITNLLSVKEHDQHQPNEKQLMSIYADKIELGHENKVSHLKLPSNYASFDALFQSSTTRLLIGQNEASVFQTLFNSGMDAPSLSIAIKSKYRPSAHKKEVIVALNLNNLCLHHVFTEAANFWIFQLIDLFNLSDIAVAGYQVPLVVTELHLNVANSSVLYEPVHLNTRAFVGFKSLHWSSNVTAESSSTLLVFNIEDIYLFLSRVMHSGKCDLKQDFVCVANTDLFELRILINDERPQSEPTSASLDIKIRSNLIQFRTCVDSAFALIELINYIVSDGDLHPDQADSPLAADLHQSLTTPSLTADTADTAVISDMVKEAMHPVAHSRRQSRDQSPSDSEFHLDEPFAQRKLVFKKRHDLDPDRDLDLDPDDDDDDDEDKNLVNDFDIIDVVAGLGEPPRFNQPFEIKTLTSNQYQIREDHFKKPLTKIDVLKAPDSYPCPLNVFSIQELSLNWFLYAGTDFEASPREESVEQGESVSCSSRSVQFSKAGGRIVKKYDNLTWLTRGGQGRNLDVCMEISLHKLKTKCDIYADLSERAAAATDSACLYRIALAVGDVVIRDKLSTSSFNKFLFRYESEAYPSNANSNMLFFKFLCSRSLDAQRLLECDIKVSVEPLRFAIDQDSLVFLIEFFSQLASKDLKVSPVSSPTPTPMLSLDQDSSLNKGQTQSPPQIYIRNFILAPDLFIKFDFSGKYDKRPDTKMDTLTKLLMVVVQLSNTELKLKRVYYRRGFLGIDKLLHALVKEWIGDIQRNQIKNLIKGWGIFNSVIQFFEGFTYLILCPIEQYKRDGRVLFGIRKGSAAFSTCTVLATIELTNRMFQATKNVAEFFYDLVAPHRPANIITHGHGSAIVDSLFTGVGPNRYVRIRRQPNDIREGLANAYYVLYEGFSDTAAQFMTEVSHGCENKGLPGAIGGALRQLPPTALAPIVLTAEATCNILSGIRKQLKPDEKKDDDQKWKAITFN</sequence>
<organism evidence="13">
    <name type="scientific">Brachionus plicatilis</name>
    <name type="common">Marine rotifer</name>
    <name type="synonym">Brachionus muelleri</name>
    <dbReference type="NCBI Taxonomy" id="10195"/>
    <lineage>
        <taxon>Eukaryota</taxon>
        <taxon>Metazoa</taxon>
        <taxon>Spiralia</taxon>
        <taxon>Gnathifera</taxon>
        <taxon>Rotifera</taxon>
        <taxon>Eurotatoria</taxon>
        <taxon>Monogononta</taxon>
        <taxon>Pseudotrocha</taxon>
        <taxon>Ploima</taxon>
        <taxon>Brachionidae</taxon>
        <taxon>Brachionus</taxon>
    </lineage>
</organism>
<dbReference type="PANTHER" id="PTHR13190:SF1">
    <property type="entry name" value="AUTOPHAGY-RELATED 2, ISOFORM A"/>
    <property type="match status" value="1"/>
</dbReference>
<protein>
    <recommendedName>
        <fullName evidence="4">Autophagy-related protein 2</fullName>
    </recommendedName>
</protein>
<reference evidence="13" key="1">
    <citation type="journal article" date="2018" name="Aquat. Toxicol.">
        <title>Genome-wide identification of 99 autophagy-related (Atg) genes in the monogonont rotifer Brachionus spp. and transcriptional modulation in response to cadmium.</title>
        <authorList>
            <person name="Kang H.M."/>
            <person name="Lee J.S."/>
            <person name="Kim M.S."/>
            <person name="Lee Y.H."/>
            <person name="Jung J.H."/>
            <person name="Hagiwara A."/>
            <person name="Zhou B."/>
            <person name="Lee J.S."/>
            <person name="Jeong C.B."/>
        </authorList>
    </citation>
    <scope>NUCLEOTIDE SEQUENCE</scope>
</reference>
<dbReference type="GO" id="GO:0000045">
    <property type="term" value="P:autophagosome assembly"/>
    <property type="evidence" value="ECO:0007669"/>
    <property type="project" value="TreeGrafter"/>
</dbReference>
<comment type="similarity">
    <text evidence="3">Belongs to the ATG2 family.</text>
</comment>
<dbReference type="GO" id="GO:0061908">
    <property type="term" value="C:phagophore"/>
    <property type="evidence" value="ECO:0007669"/>
    <property type="project" value="TreeGrafter"/>
</dbReference>
<dbReference type="GO" id="GO:0032266">
    <property type="term" value="F:phosphatidylinositol-3-phosphate binding"/>
    <property type="evidence" value="ECO:0007669"/>
    <property type="project" value="TreeGrafter"/>
</dbReference>
<evidence type="ECO:0000256" key="1">
    <source>
        <dbReference type="ARBA" id="ARBA00004406"/>
    </source>
</evidence>
<dbReference type="PANTHER" id="PTHR13190">
    <property type="entry name" value="AUTOPHAGY-RELATED 2, ISOFORM A"/>
    <property type="match status" value="1"/>
</dbReference>
<dbReference type="GO" id="GO:0043495">
    <property type="term" value="F:protein-membrane adaptor activity"/>
    <property type="evidence" value="ECO:0007669"/>
    <property type="project" value="TreeGrafter"/>
</dbReference>
<feature type="compositionally biased region" description="Acidic residues" evidence="12">
    <location>
        <begin position="1463"/>
        <end position="1474"/>
    </location>
</feature>
<comment type="subcellular location">
    <subcellularLocation>
        <location evidence="1">Endoplasmic reticulum membrane</location>
        <topology evidence="1">Peripheral membrane protein</topology>
    </subcellularLocation>
    <subcellularLocation>
        <location evidence="2">Preautophagosomal structure membrane</location>
        <topology evidence="2">Peripheral membrane protein</topology>
    </subcellularLocation>
</comment>
<feature type="region of interest" description="Disordered" evidence="12">
    <location>
        <begin position="1457"/>
        <end position="1476"/>
    </location>
</feature>
<comment type="catalytic activity">
    <reaction evidence="10">
        <text>a 1,2-diacyl-sn-glycero-3-phospho-L-serine(in) = a 1,2-diacyl-sn-glycero-3-phospho-L-serine(out)</text>
        <dbReference type="Rhea" id="RHEA:38663"/>
        <dbReference type="ChEBI" id="CHEBI:57262"/>
    </reaction>
</comment>
<evidence type="ECO:0000256" key="3">
    <source>
        <dbReference type="ARBA" id="ARBA00009714"/>
    </source>
</evidence>
<dbReference type="GO" id="GO:0034727">
    <property type="term" value="P:piecemeal microautophagy of the nucleus"/>
    <property type="evidence" value="ECO:0007669"/>
    <property type="project" value="TreeGrafter"/>
</dbReference>
<evidence type="ECO:0000256" key="12">
    <source>
        <dbReference type="SAM" id="MobiDB-lite"/>
    </source>
</evidence>
<proteinExistence type="evidence at transcript level"/>
<dbReference type="GO" id="GO:0061723">
    <property type="term" value="P:glycophagy"/>
    <property type="evidence" value="ECO:0007669"/>
    <property type="project" value="TreeGrafter"/>
</dbReference>
<dbReference type="GO" id="GO:0006869">
    <property type="term" value="P:lipid transport"/>
    <property type="evidence" value="ECO:0007669"/>
    <property type="project" value="UniProtKB-KW"/>
</dbReference>
<dbReference type="GO" id="GO:0000422">
    <property type="term" value="P:autophagy of mitochondrion"/>
    <property type="evidence" value="ECO:0007669"/>
    <property type="project" value="TreeGrafter"/>
</dbReference>
<accession>A0A2Z4EUL0</accession>
<comment type="catalytic activity">
    <reaction evidence="11">
        <text>a 1,2-diacyl-sn-glycero-3-phosphoethanolamine(in) = a 1,2-diacyl-sn-glycero-3-phosphoethanolamine(out)</text>
        <dbReference type="Rhea" id="RHEA:38895"/>
        <dbReference type="ChEBI" id="CHEBI:64612"/>
    </reaction>
</comment>
<evidence type="ECO:0000256" key="8">
    <source>
        <dbReference type="ARBA" id="ARBA00023055"/>
    </source>
</evidence>
<feature type="region of interest" description="Disordered" evidence="12">
    <location>
        <begin position="451"/>
        <end position="470"/>
    </location>
</feature>
<evidence type="ECO:0000256" key="7">
    <source>
        <dbReference type="ARBA" id="ARBA00023006"/>
    </source>
</evidence>
<evidence type="ECO:0000256" key="2">
    <source>
        <dbReference type="ARBA" id="ARBA00004623"/>
    </source>
</evidence>
<reference evidence="13" key="2">
    <citation type="submission" date="2018-04" db="EMBL/GenBank/DDBJ databases">
        <authorList>
            <person name="Go L.Y."/>
            <person name="Mitchell J.A."/>
        </authorList>
    </citation>
    <scope>NUCLEOTIDE SEQUENCE</scope>
</reference>